<proteinExistence type="predicted"/>
<dbReference type="Proteomes" id="UP000037460">
    <property type="component" value="Unassembled WGS sequence"/>
</dbReference>
<sequence>MWDTLKLERVTQGKASAGYLPEFIVRLAGLRSSAPTAAALSRRLEQLSSEVHVDINGKALVGIPQLPNHLRGVLISHLHVLGRVRGQRLELHEPEQLRAYLEHECDDLLPKLQAEWYEQGGDKLRAAYAPPGREKKPKPGKPAPKKPAA</sequence>
<accession>A0A0M0JFB8</accession>
<name>A0A0M0JFB8_9EUKA</name>
<evidence type="ECO:0000313" key="2">
    <source>
        <dbReference type="EMBL" id="KOO25284.1"/>
    </source>
</evidence>
<evidence type="ECO:0000256" key="1">
    <source>
        <dbReference type="SAM" id="MobiDB-lite"/>
    </source>
</evidence>
<gene>
    <name evidence="2" type="ORF">Ctob_009251</name>
</gene>
<protein>
    <submittedName>
        <fullName evidence="2">Uncharacterized protein</fullName>
    </submittedName>
</protein>
<feature type="region of interest" description="Disordered" evidence="1">
    <location>
        <begin position="123"/>
        <end position="149"/>
    </location>
</feature>
<reference evidence="3" key="1">
    <citation type="journal article" date="2015" name="PLoS Genet.">
        <title>Genome Sequence and Transcriptome Analyses of Chrysochromulina tobin: Metabolic Tools for Enhanced Algal Fitness in the Prominent Order Prymnesiales (Haptophyceae).</title>
        <authorList>
            <person name="Hovde B.T."/>
            <person name="Deodato C.R."/>
            <person name="Hunsperger H.M."/>
            <person name="Ryken S.A."/>
            <person name="Yost W."/>
            <person name="Jha R.K."/>
            <person name="Patterson J."/>
            <person name="Monnat R.J. Jr."/>
            <person name="Barlow S.B."/>
            <person name="Starkenburg S.R."/>
            <person name="Cattolico R.A."/>
        </authorList>
    </citation>
    <scope>NUCLEOTIDE SEQUENCE</scope>
    <source>
        <strain evidence="3">CCMP291</strain>
    </source>
</reference>
<organism evidence="2 3">
    <name type="scientific">Chrysochromulina tobinii</name>
    <dbReference type="NCBI Taxonomy" id="1460289"/>
    <lineage>
        <taxon>Eukaryota</taxon>
        <taxon>Haptista</taxon>
        <taxon>Haptophyta</taxon>
        <taxon>Prymnesiophyceae</taxon>
        <taxon>Prymnesiales</taxon>
        <taxon>Chrysochromulinaceae</taxon>
        <taxon>Chrysochromulina</taxon>
    </lineage>
</organism>
<evidence type="ECO:0000313" key="3">
    <source>
        <dbReference type="Proteomes" id="UP000037460"/>
    </source>
</evidence>
<dbReference type="AlphaFoldDB" id="A0A0M0JFB8"/>
<dbReference type="EMBL" id="JWZX01002996">
    <property type="protein sequence ID" value="KOO25284.1"/>
    <property type="molecule type" value="Genomic_DNA"/>
</dbReference>
<comment type="caution">
    <text evidence="2">The sequence shown here is derived from an EMBL/GenBank/DDBJ whole genome shotgun (WGS) entry which is preliminary data.</text>
</comment>
<keyword evidence="3" id="KW-1185">Reference proteome</keyword>